<dbReference type="STRING" id="2282107.A0A286UAG4"/>
<name>A0A286UAG4_9AGAM</name>
<dbReference type="Proteomes" id="UP000217199">
    <property type="component" value="Unassembled WGS sequence"/>
</dbReference>
<dbReference type="InParanoid" id="A0A286UAG4"/>
<protein>
    <submittedName>
        <fullName evidence="2">Uncharacterized protein</fullName>
    </submittedName>
</protein>
<feature type="region of interest" description="Disordered" evidence="1">
    <location>
        <begin position="155"/>
        <end position="294"/>
    </location>
</feature>
<dbReference type="AlphaFoldDB" id="A0A286UAG4"/>
<evidence type="ECO:0000313" key="3">
    <source>
        <dbReference type="Proteomes" id="UP000217199"/>
    </source>
</evidence>
<feature type="compositionally biased region" description="Gly residues" evidence="1">
    <location>
        <begin position="342"/>
        <end position="352"/>
    </location>
</feature>
<sequence length="418" mass="46888">MGWTASFFAQSAEILAACYENRDDLDLLLDPTAGFAPSLSKICKNRSVFLRSLLCNNVSMYPWCYVAHHHYHYHHHHHHHHHPHLRSQTLPSLRNTSIFSPVSTTSTLPTSCDSCGTRIGDESGCECELVEGSWGLSTRSPQSPKSIQSILENKIKGSKTSKGSKGSKVVSPGSSWGFSDEEEDRDRDQPTRPKKSKESKAVSSGPDWSLSDEDQSEFVKAWLKSPNPNSSGPIGSYSSLGSGVDVGAVKEEGRDTAFTTNEDDGDEDFSDKKGDRDENNTDYDFYGSLWGQDNKKTDRSKLYLHIPRGIRAPVRNRNRGQTWAQDESSPGQDQDQDQSRGQGQGQGRGGRQGTIDKKYIKAFPRVRGTLVGKMAEEWGKVERGWVRFDLERIGMGKRAREGLVEEWGWEWLYRRLGR</sequence>
<feature type="compositionally biased region" description="Polar residues" evidence="1">
    <location>
        <begin position="319"/>
        <end position="330"/>
    </location>
</feature>
<feature type="compositionally biased region" description="Low complexity" evidence="1">
    <location>
        <begin position="158"/>
        <end position="177"/>
    </location>
</feature>
<feature type="compositionally biased region" description="Low complexity" evidence="1">
    <location>
        <begin position="225"/>
        <end position="243"/>
    </location>
</feature>
<reference evidence="2 3" key="1">
    <citation type="journal article" date="2017" name="Mol. Ecol.">
        <title>Comparative and population genomic landscape of Phellinus noxius: A hypervariable fungus causing root rot in trees.</title>
        <authorList>
            <person name="Chung C.L."/>
            <person name="Lee T.J."/>
            <person name="Akiba M."/>
            <person name="Lee H.H."/>
            <person name="Kuo T.H."/>
            <person name="Liu D."/>
            <person name="Ke H.M."/>
            <person name="Yokoi T."/>
            <person name="Roa M.B."/>
            <person name="Lu M.J."/>
            <person name="Chang Y.Y."/>
            <person name="Ann P.J."/>
            <person name="Tsai J.N."/>
            <person name="Chen C.Y."/>
            <person name="Tzean S.S."/>
            <person name="Ota Y."/>
            <person name="Hattori T."/>
            <person name="Sahashi N."/>
            <person name="Liou R.F."/>
            <person name="Kikuchi T."/>
            <person name="Tsai I.J."/>
        </authorList>
    </citation>
    <scope>NUCLEOTIDE SEQUENCE [LARGE SCALE GENOMIC DNA]</scope>
    <source>
        <strain evidence="2 3">FFPRI411160</strain>
    </source>
</reference>
<feature type="compositionally biased region" description="Basic and acidic residues" evidence="1">
    <location>
        <begin position="186"/>
        <end position="200"/>
    </location>
</feature>
<proteinExistence type="predicted"/>
<evidence type="ECO:0000256" key="1">
    <source>
        <dbReference type="SAM" id="MobiDB-lite"/>
    </source>
</evidence>
<evidence type="ECO:0000313" key="2">
    <source>
        <dbReference type="EMBL" id="PAV16514.1"/>
    </source>
</evidence>
<gene>
    <name evidence="2" type="ORF">PNOK_0813400</name>
</gene>
<organism evidence="2 3">
    <name type="scientific">Pyrrhoderma noxium</name>
    <dbReference type="NCBI Taxonomy" id="2282107"/>
    <lineage>
        <taxon>Eukaryota</taxon>
        <taxon>Fungi</taxon>
        <taxon>Dikarya</taxon>
        <taxon>Basidiomycota</taxon>
        <taxon>Agaricomycotina</taxon>
        <taxon>Agaricomycetes</taxon>
        <taxon>Hymenochaetales</taxon>
        <taxon>Hymenochaetaceae</taxon>
        <taxon>Pyrrhoderma</taxon>
    </lineage>
</organism>
<keyword evidence="3" id="KW-1185">Reference proteome</keyword>
<dbReference type="EMBL" id="NBII01000008">
    <property type="protein sequence ID" value="PAV16514.1"/>
    <property type="molecule type" value="Genomic_DNA"/>
</dbReference>
<feature type="compositionally biased region" description="Basic and acidic residues" evidence="1">
    <location>
        <begin position="270"/>
        <end position="279"/>
    </location>
</feature>
<accession>A0A286UAG4</accession>
<feature type="region of interest" description="Disordered" evidence="1">
    <location>
        <begin position="313"/>
        <end position="358"/>
    </location>
</feature>
<comment type="caution">
    <text evidence="2">The sequence shown here is derived from an EMBL/GenBank/DDBJ whole genome shotgun (WGS) entry which is preliminary data.</text>
</comment>